<comment type="cofactor">
    <cofactor evidence="1">
        <name>pantetheine 4'-phosphate</name>
        <dbReference type="ChEBI" id="CHEBI:47942"/>
    </cofactor>
</comment>
<dbReference type="InterPro" id="IPR000873">
    <property type="entry name" value="AMP-dep_synth/lig_dom"/>
</dbReference>
<keyword evidence="2" id="KW-0596">Phosphopantetheine</keyword>
<dbReference type="Gene3D" id="2.30.38.10">
    <property type="entry name" value="Luciferase, Domain 3"/>
    <property type="match status" value="1"/>
</dbReference>
<feature type="domain" description="Carrier" evidence="4">
    <location>
        <begin position="495"/>
        <end position="571"/>
    </location>
</feature>
<comment type="caution">
    <text evidence="5">The sequence shown here is derived from an EMBL/GenBank/DDBJ whole genome shotgun (WGS) entry which is preliminary data.</text>
</comment>
<dbReference type="InterPro" id="IPR025110">
    <property type="entry name" value="AMP-bd_C"/>
</dbReference>
<dbReference type="InterPro" id="IPR006162">
    <property type="entry name" value="Ppantetheine_attach_site"/>
</dbReference>
<dbReference type="InterPro" id="IPR010071">
    <property type="entry name" value="AA_adenyl_dom"/>
</dbReference>
<organism evidence="5 6">
    <name type="scientific">Acrocarpospora corrugata</name>
    <dbReference type="NCBI Taxonomy" id="35763"/>
    <lineage>
        <taxon>Bacteria</taxon>
        <taxon>Bacillati</taxon>
        <taxon>Actinomycetota</taxon>
        <taxon>Actinomycetes</taxon>
        <taxon>Streptosporangiales</taxon>
        <taxon>Streptosporangiaceae</taxon>
        <taxon>Acrocarpospora</taxon>
    </lineage>
</organism>
<dbReference type="Gene3D" id="1.10.1200.10">
    <property type="entry name" value="ACP-like"/>
    <property type="match status" value="1"/>
</dbReference>
<dbReference type="Pfam" id="PF13193">
    <property type="entry name" value="AMP-binding_C"/>
    <property type="match status" value="1"/>
</dbReference>
<dbReference type="InterPro" id="IPR036736">
    <property type="entry name" value="ACP-like_sf"/>
</dbReference>
<dbReference type="SUPFAM" id="SSF47336">
    <property type="entry name" value="ACP-like"/>
    <property type="match status" value="1"/>
</dbReference>
<dbReference type="Pfam" id="PF00501">
    <property type="entry name" value="AMP-binding"/>
    <property type="match status" value="1"/>
</dbReference>
<dbReference type="RefSeq" id="WP_155335134.1">
    <property type="nucleotide sequence ID" value="NZ_BAAABN010000078.1"/>
</dbReference>
<dbReference type="FunFam" id="3.30.300.30:FF:000010">
    <property type="entry name" value="Enterobactin synthetase component F"/>
    <property type="match status" value="1"/>
</dbReference>
<dbReference type="InterPro" id="IPR020806">
    <property type="entry name" value="PKS_PP-bd"/>
</dbReference>
<dbReference type="OrthoDB" id="2472181at2"/>
<dbReference type="FunFam" id="1.10.1200.10:FF:000016">
    <property type="entry name" value="Non-ribosomal peptide synthase"/>
    <property type="match status" value="1"/>
</dbReference>
<dbReference type="PROSITE" id="PS00455">
    <property type="entry name" value="AMP_BINDING"/>
    <property type="match status" value="1"/>
</dbReference>
<evidence type="ECO:0000256" key="3">
    <source>
        <dbReference type="ARBA" id="ARBA00022553"/>
    </source>
</evidence>
<evidence type="ECO:0000259" key="4">
    <source>
        <dbReference type="PROSITE" id="PS50075"/>
    </source>
</evidence>
<dbReference type="PROSITE" id="PS00012">
    <property type="entry name" value="PHOSPHOPANTETHEINE"/>
    <property type="match status" value="1"/>
</dbReference>
<proteinExistence type="predicted"/>
<dbReference type="GO" id="GO:0005737">
    <property type="term" value="C:cytoplasm"/>
    <property type="evidence" value="ECO:0007669"/>
    <property type="project" value="TreeGrafter"/>
</dbReference>
<sequence length="606" mass="63836">MSLIARWRDLTPEAVAVSGPGGDLTYAELHRRVAALAAILRGRGVGPEQPVGLCLERTTGMLVAVLAVWAAGGAYVPLDPAFPEDRLRLMREDAGIRLVVTQPGVDERLLAGVPEVLTISDDGISPELAEPGVWPHGDLAYLMYTSGSTGRPKGVAVPHRAVTHLLESFADTLKLAPGDVWLAVTTLSFDISVLELLLPLTCGARVVIAASAETSDGPALRARAVAEGATVMQATPAGWRILLESGGVPEHVAIRLCGGEALPRDLADALLADGARLWNVYGPTETTVWSAAGTVAPSPAPVALGDPVGDTGLYVLGPGGDPAEEGELHIGGAGVARGYRGLAAMTAARFVPDPYSARPGARMYATGDLVRRTAAGLEYLGRADQQVKVRGFRIELGEIETALRSGVEVREAAAAVHPGPDGVARLVAYVVPREADPGALWPVLRERLRRSVPDYMVPAHMVTLEALPLTPNGKLDRAALPPPAWTRAGTVPYREPVTQVERELAAIWGEVLGVAEPIGVDDDFFDLGGHSLAATQIIAKIQARFAIAVPIVLLFEHSTVAALAREMELFDPDDLDLDEVASLRDQLDGLSAEDLAAIFDDLAAGQ</sequence>
<dbReference type="InterPro" id="IPR045851">
    <property type="entry name" value="AMP-bd_C_sf"/>
</dbReference>
<gene>
    <name evidence="5" type="ORF">Acor_07660</name>
</gene>
<dbReference type="FunFam" id="3.40.50.980:FF:000001">
    <property type="entry name" value="Non-ribosomal peptide synthetase"/>
    <property type="match status" value="1"/>
</dbReference>
<dbReference type="PROSITE" id="PS50075">
    <property type="entry name" value="CARRIER"/>
    <property type="match status" value="1"/>
</dbReference>
<dbReference type="AlphaFoldDB" id="A0A5M3VQE5"/>
<dbReference type="GO" id="GO:0044550">
    <property type="term" value="P:secondary metabolite biosynthetic process"/>
    <property type="evidence" value="ECO:0007669"/>
    <property type="project" value="TreeGrafter"/>
</dbReference>
<dbReference type="NCBIfam" id="TIGR01733">
    <property type="entry name" value="AA-adenyl-dom"/>
    <property type="match status" value="1"/>
</dbReference>
<keyword evidence="6" id="KW-1185">Reference proteome</keyword>
<dbReference type="Gene3D" id="3.40.50.980">
    <property type="match status" value="2"/>
</dbReference>
<evidence type="ECO:0000256" key="2">
    <source>
        <dbReference type="ARBA" id="ARBA00022450"/>
    </source>
</evidence>
<accession>A0A5M3VQE5</accession>
<dbReference type="GO" id="GO:0043041">
    <property type="term" value="P:amino acid activation for nonribosomal peptide biosynthetic process"/>
    <property type="evidence" value="ECO:0007669"/>
    <property type="project" value="TreeGrafter"/>
</dbReference>
<dbReference type="SUPFAM" id="SSF56801">
    <property type="entry name" value="Acetyl-CoA synthetase-like"/>
    <property type="match status" value="1"/>
</dbReference>
<evidence type="ECO:0000313" key="5">
    <source>
        <dbReference type="EMBL" id="GER98703.1"/>
    </source>
</evidence>
<dbReference type="PANTHER" id="PTHR45527">
    <property type="entry name" value="NONRIBOSOMAL PEPTIDE SYNTHETASE"/>
    <property type="match status" value="1"/>
</dbReference>
<evidence type="ECO:0000313" key="6">
    <source>
        <dbReference type="Proteomes" id="UP000334990"/>
    </source>
</evidence>
<dbReference type="InterPro" id="IPR009081">
    <property type="entry name" value="PP-bd_ACP"/>
</dbReference>
<dbReference type="Proteomes" id="UP000334990">
    <property type="component" value="Unassembled WGS sequence"/>
</dbReference>
<dbReference type="GO" id="GO:0072330">
    <property type="term" value="P:monocarboxylic acid biosynthetic process"/>
    <property type="evidence" value="ECO:0007669"/>
    <property type="project" value="UniProtKB-ARBA"/>
</dbReference>
<reference evidence="5 6" key="1">
    <citation type="submission" date="2019-10" db="EMBL/GenBank/DDBJ databases">
        <title>Whole genome shotgun sequence of Acrocarpospora corrugata NBRC 13972.</title>
        <authorList>
            <person name="Ichikawa N."/>
            <person name="Kimura A."/>
            <person name="Kitahashi Y."/>
            <person name="Komaki H."/>
            <person name="Oguchi A."/>
        </authorList>
    </citation>
    <scope>NUCLEOTIDE SEQUENCE [LARGE SCALE GENOMIC DNA]</scope>
    <source>
        <strain evidence="5 6">NBRC 13972</strain>
    </source>
</reference>
<protein>
    <recommendedName>
        <fullName evidence="4">Carrier domain-containing protein</fullName>
    </recommendedName>
</protein>
<dbReference type="EMBL" id="BLAD01000037">
    <property type="protein sequence ID" value="GER98703.1"/>
    <property type="molecule type" value="Genomic_DNA"/>
</dbReference>
<dbReference type="GO" id="GO:0031177">
    <property type="term" value="F:phosphopantetheine binding"/>
    <property type="evidence" value="ECO:0007669"/>
    <property type="project" value="InterPro"/>
</dbReference>
<dbReference type="SMART" id="SM00823">
    <property type="entry name" value="PKS_PP"/>
    <property type="match status" value="1"/>
</dbReference>
<name>A0A5M3VQE5_9ACTN</name>
<dbReference type="Gene3D" id="3.30.300.30">
    <property type="match status" value="1"/>
</dbReference>
<dbReference type="InterPro" id="IPR020845">
    <property type="entry name" value="AMP-binding_CS"/>
</dbReference>
<keyword evidence="3" id="KW-0597">Phosphoprotein</keyword>
<evidence type="ECO:0000256" key="1">
    <source>
        <dbReference type="ARBA" id="ARBA00001957"/>
    </source>
</evidence>
<dbReference type="Pfam" id="PF00550">
    <property type="entry name" value="PP-binding"/>
    <property type="match status" value="1"/>
</dbReference>
<dbReference type="PANTHER" id="PTHR45527:SF1">
    <property type="entry name" value="FATTY ACID SYNTHASE"/>
    <property type="match status" value="1"/>
</dbReference>